<keyword evidence="5" id="KW-1015">Disulfide bond</keyword>
<dbReference type="SUPFAM" id="SSF50494">
    <property type="entry name" value="Trypsin-like serine proteases"/>
    <property type="match status" value="1"/>
</dbReference>
<gene>
    <name evidence="8" type="ORF">PHACT_10760</name>
</gene>
<dbReference type="InterPro" id="IPR001314">
    <property type="entry name" value="Peptidase_S1A"/>
</dbReference>
<reference evidence="9" key="1">
    <citation type="submission" date="2016-07" db="EMBL/GenBank/DDBJ databases">
        <authorList>
            <person name="Florea S."/>
            <person name="Webb J.S."/>
            <person name="Jaromczyk J."/>
            <person name="Schardl C.L."/>
        </authorList>
    </citation>
    <scope>NUCLEOTIDE SEQUENCE [LARGE SCALE GENOMIC DNA]</scope>
    <source>
        <strain evidence="9">KCTC 42131</strain>
    </source>
</reference>
<keyword evidence="3 6" id="KW-0645">Protease</keyword>
<dbReference type="CDD" id="cd00190">
    <property type="entry name" value="Tryp_SPc"/>
    <property type="match status" value="1"/>
</dbReference>
<dbReference type="PROSITE" id="PS00135">
    <property type="entry name" value="TRYPSIN_SER"/>
    <property type="match status" value="1"/>
</dbReference>
<dbReference type="STRING" id="1524254.PHACT_10760"/>
<keyword evidence="4 6" id="KW-0378">Hydrolase</keyword>
<evidence type="ECO:0000256" key="5">
    <source>
        <dbReference type="ARBA" id="ARBA00023157"/>
    </source>
</evidence>
<dbReference type="GO" id="GO:0004252">
    <property type="term" value="F:serine-type endopeptidase activity"/>
    <property type="evidence" value="ECO:0007669"/>
    <property type="project" value="InterPro"/>
</dbReference>
<keyword evidence="9" id="KW-1185">Reference proteome</keyword>
<evidence type="ECO:0000313" key="8">
    <source>
        <dbReference type="EMBL" id="OFE13556.1"/>
    </source>
</evidence>
<evidence type="ECO:0000259" key="7">
    <source>
        <dbReference type="PROSITE" id="PS50240"/>
    </source>
</evidence>
<keyword evidence="6" id="KW-0720">Serine protease</keyword>
<evidence type="ECO:0000313" key="9">
    <source>
        <dbReference type="Proteomes" id="UP000175669"/>
    </source>
</evidence>
<dbReference type="InterPro" id="IPR043504">
    <property type="entry name" value="Peptidase_S1_PA_chymotrypsin"/>
</dbReference>
<dbReference type="Proteomes" id="UP000175669">
    <property type="component" value="Unassembled WGS sequence"/>
</dbReference>
<dbReference type="InterPro" id="IPR009003">
    <property type="entry name" value="Peptidase_S1_PA"/>
</dbReference>
<comment type="subcellular location">
    <subcellularLocation>
        <location evidence="1">Secreted</location>
    </subcellularLocation>
</comment>
<dbReference type="PROSITE" id="PS00134">
    <property type="entry name" value="TRYPSIN_HIS"/>
    <property type="match status" value="1"/>
</dbReference>
<dbReference type="InterPro" id="IPR033116">
    <property type="entry name" value="TRYPSIN_SER"/>
</dbReference>
<evidence type="ECO:0000256" key="3">
    <source>
        <dbReference type="ARBA" id="ARBA00022670"/>
    </source>
</evidence>
<keyword evidence="2" id="KW-0964">Secreted</keyword>
<evidence type="ECO:0000256" key="6">
    <source>
        <dbReference type="RuleBase" id="RU363034"/>
    </source>
</evidence>
<dbReference type="PANTHER" id="PTHR24264">
    <property type="entry name" value="TRYPSIN-RELATED"/>
    <property type="match status" value="1"/>
</dbReference>
<dbReference type="EMBL" id="MASR01000001">
    <property type="protein sequence ID" value="OFE13556.1"/>
    <property type="molecule type" value="Genomic_DNA"/>
</dbReference>
<feature type="domain" description="Peptidase S1" evidence="7">
    <location>
        <begin position="1"/>
        <end position="238"/>
    </location>
</feature>
<evidence type="ECO:0000256" key="4">
    <source>
        <dbReference type="ARBA" id="ARBA00022801"/>
    </source>
</evidence>
<dbReference type="GO" id="GO:0005615">
    <property type="term" value="C:extracellular space"/>
    <property type="evidence" value="ECO:0007669"/>
    <property type="project" value="TreeGrafter"/>
</dbReference>
<evidence type="ECO:0000256" key="2">
    <source>
        <dbReference type="ARBA" id="ARBA00022525"/>
    </source>
</evidence>
<dbReference type="PROSITE" id="PS50240">
    <property type="entry name" value="TRYPSIN_DOM"/>
    <property type="match status" value="1"/>
</dbReference>
<dbReference type="InterPro" id="IPR018114">
    <property type="entry name" value="TRYPSIN_HIS"/>
</dbReference>
<dbReference type="InterPro" id="IPR050127">
    <property type="entry name" value="Serine_Proteases_S1"/>
</dbReference>
<evidence type="ECO:0000256" key="1">
    <source>
        <dbReference type="ARBA" id="ARBA00004613"/>
    </source>
</evidence>
<dbReference type="AlphaFoldDB" id="A0A1E8CM57"/>
<dbReference type="Gene3D" id="2.40.10.10">
    <property type="entry name" value="Trypsin-like serine proteases"/>
    <property type="match status" value="1"/>
</dbReference>
<sequence length="346" mass="35730">MASIFIQGGKDSDNGGGCGGSLIAPDWVLTAAHCFLNQAGDAVADDPASLTTVTLNSNNIVEIEARAIERGAKRVIVHPDYRPDPATSANSNDYDIALIELSSAVSLTPVQLYTGALPAHLQTVVAGWGATVGDGTVASDSLLQTQLLSTTTAACNAAHEGLITSNMFCAGSFSNLDTSDTCQGDSGGPLFVNLAQGAMQIGITSFGGSETANCGTPGSPGVYASISALFSFINTNATGMTTVNSLADIQSSGNIFDGSNELVTIPKVYVGSQNFSVTLKHTGNLNFFLASADENTSDDPNAIPSYFDGANDVLILPQVKVGLETFNVKLRHLGDFKFAVETADSI</sequence>
<accession>A0A1E8CM57</accession>
<dbReference type="Pfam" id="PF00089">
    <property type="entry name" value="Trypsin"/>
    <property type="match status" value="1"/>
</dbReference>
<dbReference type="InterPro" id="IPR001254">
    <property type="entry name" value="Trypsin_dom"/>
</dbReference>
<dbReference type="PRINTS" id="PR00722">
    <property type="entry name" value="CHYMOTRYPSIN"/>
</dbReference>
<comment type="caution">
    <text evidence="8">The sequence shown here is derived from an EMBL/GenBank/DDBJ whole genome shotgun (WGS) entry which is preliminary data.</text>
</comment>
<dbReference type="PANTHER" id="PTHR24264:SF65">
    <property type="entry name" value="SRCR DOMAIN-CONTAINING PROTEIN"/>
    <property type="match status" value="1"/>
</dbReference>
<proteinExistence type="predicted"/>
<name>A0A1E8CM57_9GAMM</name>
<organism evidence="8 9">
    <name type="scientific">Pseudohongiella acticola</name>
    <dbReference type="NCBI Taxonomy" id="1524254"/>
    <lineage>
        <taxon>Bacteria</taxon>
        <taxon>Pseudomonadati</taxon>
        <taxon>Pseudomonadota</taxon>
        <taxon>Gammaproteobacteria</taxon>
        <taxon>Pseudomonadales</taxon>
        <taxon>Pseudohongiellaceae</taxon>
        <taxon>Pseudohongiella</taxon>
    </lineage>
</organism>
<dbReference type="SMART" id="SM00020">
    <property type="entry name" value="Tryp_SPc"/>
    <property type="match status" value="1"/>
</dbReference>
<protein>
    <recommendedName>
        <fullName evidence="7">Peptidase S1 domain-containing protein</fullName>
    </recommendedName>
</protein>
<dbReference type="GO" id="GO:0006508">
    <property type="term" value="P:proteolysis"/>
    <property type="evidence" value="ECO:0007669"/>
    <property type="project" value="UniProtKB-KW"/>
</dbReference>